<evidence type="ECO:0000259" key="2">
    <source>
        <dbReference type="Pfam" id="PF07007"/>
    </source>
</evidence>
<evidence type="ECO:0000259" key="4">
    <source>
        <dbReference type="Pfam" id="PF13739"/>
    </source>
</evidence>
<organism evidence="5 6">
    <name type="scientific">Dokdonella soli</name>
    <dbReference type="NCBI Taxonomy" id="529810"/>
    <lineage>
        <taxon>Bacteria</taxon>
        <taxon>Pseudomonadati</taxon>
        <taxon>Pseudomonadota</taxon>
        <taxon>Gammaproteobacteria</taxon>
        <taxon>Lysobacterales</taxon>
        <taxon>Rhodanobacteraceae</taxon>
        <taxon>Dokdonella</taxon>
    </lineage>
</organism>
<dbReference type="Pfam" id="PF07007">
    <property type="entry name" value="LprI"/>
    <property type="match status" value="1"/>
</dbReference>
<dbReference type="Proteomes" id="UP001501523">
    <property type="component" value="Unassembled WGS sequence"/>
</dbReference>
<dbReference type="InterPro" id="IPR052755">
    <property type="entry name" value="Lysozyme_Inhibitor_LprI"/>
</dbReference>
<evidence type="ECO:0008006" key="7">
    <source>
        <dbReference type="Google" id="ProtNLM"/>
    </source>
</evidence>
<dbReference type="PANTHER" id="PTHR37549">
    <property type="entry name" value="LIPOPROTEIN LPRI"/>
    <property type="match status" value="1"/>
</dbReference>
<gene>
    <name evidence="5" type="ORF">GCM10009105_16460</name>
</gene>
<evidence type="ECO:0000256" key="1">
    <source>
        <dbReference type="SAM" id="SignalP"/>
    </source>
</evidence>
<feature type="domain" description="DUF3298" evidence="3">
    <location>
        <begin position="140"/>
        <end position="215"/>
    </location>
</feature>
<feature type="chain" id="PRO_5046766924" description="DUF3298 domain-containing protein" evidence="1">
    <location>
        <begin position="24"/>
        <end position="318"/>
    </location>
</feature>
<dbReference type="EMBL" id="BAAAEU010000006">
    <property type="protein sequence ID" value="GAA0713182.1"/>
    <property type="molecule type" value="Genomic_DNA"/>
</dbReference>
<evidence type="ECO:0000313" key="5">
    <source>
        <dbReference type="EMBL" id="GAA0713182.1"/>
    </source>
</evidence>
<dbReference type="InterPro" id="IPR021729">
    <property type="entry name" value="DUF3298"/>
</dbReference>
<sequence length="318" mass="34294">MHRLAWIAITLAAFAIGSSTATAAAALKIEQRKLTDHGAALEITAMYPHTGVASIDDEIETWVRKEVADFRKQAARDADDHSAYTLHLAYEVARNDARLLAFEFTESTYTGGAHGGVAMRSCNYLMPDGHRVDLPELLDGGKALARLSALAIADLQRQSSAQDDLLDDETIKLGAGPDWDNFAVFVLLKDALRIVFPPYQVGSWAAGPQEVDIPLAQLRTSMRADWRAPAASFACAKAASVIEHAICADVALARLDREVAQAYARQTATPGPRAAMQARQRAWLGERDAACKDKPAAALGACLTGLYRTRLAELAPTP</sequence>
<feature type="signal peptide" evidence="1">
    <location>
        <begin position="1"/>
        <end position="23"/>
    </location>
</feature>
<dbReference type="InterPro" id="IPR009739">
    <property type="entry name" value="LprI-like_N"/>
</dbReference>
<evidence type="ECO:0000259" key="3">
    <source>
        <dbReference type="Pfam" id="PF11738"/>
    </source>
</evidence>
<name>A0ABN1IH07_9GAMM</name>
<accession>A0ABN1IH07</accession>
<protein>
    <recommendedName>
        <fullName evidence="7">DUF3298 domain-containing protein</fullName>
    </recommendedName>
</protein>
<dbReference type="InterPro" id="IPR025303">
    <property type="entry name" value="PdaC"/>
</dbReference>
<evidence type="ECO:0000313" key="6">
    <source>
        <dbReference type="Proteomes" id="UP001501523"/>
    </source>
</evidence>
<reference evidence="5 6" key="1">
    <citation type="journal article" date="2019" name="Int. J. Syst. Evol. Microbiol.">
        <title>The Global Catalogue of Microorganisms (GCM) 10K type strain sequencing project: providing services to taxonomists for standard genome sequencing and annotation.</title>
        <authorList>
            <consortium name="The Broad Institute Genomics Platform"/>
            <consortium name="The Broad Institute Genome Sequencing Center for Infectious Disease"/>
            <person name="Wu L."/>
            <person name="Ma J."/>
        </authorList>
    </citation>
    <scope>NUCLEOTIDE SEQUENCE [LARGE SCALE GENOMIC DNA]</scope>
    <source>
        <strain evidence="5 6">JCM 15421</strain>
    </source>
</reference>
<dbReference type="Gene3D" id="3.90.640.20">
    <property type="entry name" value="Heat-shock cognate protein, ATPase"/>
    <property type="match status" value="1"/>
</dbReference>
<dbReference type="RefSeq" id="WP_343789310.1">
    <property type="nucleotide sequence ID" value="NZ_BAAAEU010000006.1"/>
</dbReference>
<dbReference type="Pfam" id="PF11738">
    <property type="entry name" value="DUF3298"/>
    <property type="match status" value="1"/>
</dbReference>
<dbReference type="PANTHER" id="PTHR37549:SF1">
    <property type="entry name" value="LIPOPROTEIN LPRI"/>
    <property type="match status" value="1"/>
</dbReference>
<feature type="domain" description="Lysozyme inhibitor LprI-like N-terminal" evidence="2">
    <location>
        <begin position="235"/>
        <end position="314"/>
    </location>
</feature>
<comment type="caution">
    <text evidence="5">The sequence shown here is derived from an EMBL/GenBank/DDBJ whole genome shotgun (WGS) entry which is preliminary data.</text>
</comment>
<keyword evidence="6" id="KW-1185">Reference proteome</keyword>
<keyword evidence="1" id="KW-0732">Signal</keyword>
<dbReference type="Gene3D" id="3.30.565.40">
    <property type="entry name" value="Fervidobacterium nodosum Rt17-B1 like"/>
    <property type="match status" value="1"/>
</dbReference>
<dbReference type="InterPro" id="IPR037126">
    <property type="entry name" value="PdaC/RsiV-like_sf"/>
</dbReference>
<dbReference type="Pfam" id="PF13739">
    <property type="entry name" value="PdaC"/>
    <property type="match status" value="1"/>
</dbReference>
<proteinExistence type="predicted"/>
<feature type="domain" description="Deacetylase PdaC" evidence="4">
    <location>
        <begin position="41"/>
        <end position="115"/>
    </location>
</feature>
<dbReference type="Gene3D" id="1.20.1270.180">
    <property type="match status" value="1"/>
</dbReference>